<protein>
    <recommendedName>
        <fullName evidence="4">FixH protein</fullName>
    </recommendedName>
</protein>
<feature type="transmembrane region" description="Helical" evidence="1">
    <location>
        <begin position="12"/>
        <end position="30"/>
    </location>
</feature>
<sequence length="181" mass="21292">MKQKIKLKPDKLMSGLAFVISLATLYVFFYQTSLIKKQQYTSVLPYFEIGNTQLGGDYSFILENNGIGPGFINEIKIHYKDSVYKGYDINDFYTEVILKQDTILNSQSISHSSIRKGMLITEKETRYLLRLKQDAENFDQKHLRLRDWLNKRIKIEITYSSIYDEQWKIIFPETLSPIKLN</sequence>
<keyword evidence="1" id="KW-1133">Transmembrane helix</keyword>
<dbReference type="RefSeq" id="WP_183490301.1">
    <property type="nucleotide sequence ID" value="NZ_JBHUOV010000008.1"/>
</dbReference>
<evidence type="ECO:0000313" key="2">
    <source>
        <dbReference type="EMBL" id="MFD2824400.1"/>
    </source>
</evidence>
<dbReference type="EMBL" id="JBHUOV010000008">
    <property type="protein sequence ID" value="MFD2824400.1"/>
    <property type="molecule type" value="Genomic_DNA"/>
</dbReference>
<proteinExistence type="predicted"/>
<comment type="caution">
    <text evidence="2">The sequence shown here is derived from an EMBL/GenBank/DDBJ whole genome shotgun (WGS) entry which is preliminary data.</text>
</comment>
<organism evidence="2 3">
    <name type="scientific">Lacinutrix iliipiscaria</name>
    <dbReference type="NCBI Taxonomy" id="1230532"/>
    <lineage>
        <taxon>Bacteria</taxon>
        <taxon>Pseudomonadati</taxon>
        <taxon>Bacteroidota</taxon>
        <taxon>Flavobacteriia</taxon>
        <taxon>Flavobacteriales</taxon>
        <taxon>Flavobacteriaceae</taxon>
        <taxon>Lacinutrix</taxon>
    </lineage>
</organism>
<keyword evidence="1" id="KW-0812">Transmembrane</keyword>
<accession>A0ABW5WQ67</accession>
<keyword evidence="1" id="KW-0472">Membrane</keyword>
<gene>
    <name evidence="2" type="ORF">ACFS5M_12030</name>
</gene>
<evidence type="ECO:0000313" key="3">
    <source>
        <dbReference type="Proteomes" id="UP001597533"/>
    </source>
</evidence>
<name>A0ABW5WQ67_9FLAO</name>
<reference evidence="3" key="1">
    <citation type="journal article" date="2019" name="Int. J. Syst. Evol. Microbiol.">
        <title>The Global Catalogue of Microorganisms (GCM) 10K type strain sequencing project: providing services to taxonomists for standard genome sequencing and annotation.</title>
        <authorList>
            <consortium name="The Broad Institute Genomics Platform"/>
            <consortium name="The Broad Institute Genome Sequencing Center for Infectious Disease"/>
            <person name="Wu L."/>
            <person name="Ma J."/>
        </authorList>
    </citation>
    <scope>NUCLEOTIDE SEQUENCE [LARGE SCALE GENOMIC DNA]</scope>
    <source>
        <strain evidence="3">KCTC 32141</strain>
    </source>
</reference>
<dbReference type="Proteomes" id="UP001597533">
    <property type="component" value="Unassembled WGS sequence"/>
</dbReference>
<evidence type="ECO:0008006" key="4">
    <source>
        <dbReference type="Google" id="ProtNLM"/>
    </source>
</evidence>
<keyword evidence="3" id="KW-1185">Reference proteome</keyword>
<evidence type="ECO:0000256" key="1">
    <source>
        <dbReference type="SAM" id="Phobius"/>
    </source>
</evidence>